<sequence length="68" mass="7468">MLVCSAWRAQNMIITSSPPASSSSSRAPHKTNRLLLLILLLSSPRHILPIDISVQKENNFCAIIHSST</sequence>
<evidence type="ECO:0000313" key="2">
    <source>
        <dbReference type="Proteomes" id="UP000005237"/>
    </source>
</evidence>
<evidence type="ECO:0000313" key="1">
    <source>
        <dbReference type="EnsemblMetazoa" id="CJA21344.1"/>
    </source>
</evidence>
<accession>A0A8R1E553</accession>
<dbReference type="Proteomes" id="UP000005237">
    <property type="component" value="Unassembled WGS sequence"/>
</dbReference>
<protein>
    <submittedName>
        <fullName evidence="1">Uncharacterized protein</fullName>
    </submittedName>
</protein>
<dbReference type="EnsemblMetazoa" id="CJA21344.1">
    <property type="protein sequence ID" value="CJA21344.1"/>
    <property type="gene ID" value="WBGene00176916"/>
</dbReference>
<keyword evidence="2" id="KW-1185">Reference proteome</keyword>
<name>A0A8R1E553_CAEJA</name>
<reference evidence="1" key="2">
    <citation type="submission" date="2022-06" db="UniProtKB">
        <authorList>
            <consortium name="EnsemblMetazoa"/>
        </authorList>
    </citation>
    <scope>IDENTIFICATION</scope>
    <source>
        <strain evidence="1">DF5081</strain>
    </source>
</reference>
<proteinExistence type="predicted"/>
<dbReference type="AlphaFoldDB" id="A0A8R1E553"/>
<organism evidence="1 2">
    <name type="scientific">Caenorhabditis japonica</name>
    <dbReference type="NCBI Taxonomy" id="281687"/>
    <lineage>
        <taxon>Eukaryota</taxon>
        <taxon>Metazoa</taxon>
        <taxon>Ecdysozoa</taxon>
        <taxon>Nematoda</taxon>
        <taxon>Chromadorea</taxon>
        <taxon>Rhabditida</taxon>
        <taxon>Rhabditina</taxon>
        <taxon>Rhabditomorpha</taxon>
        <taxon>Rhabditoidea</taxon>
        <taxon>Rhabditidae</taxon>
        <taxon>Peloderinae</taxon>
        <taxon>Caenorhabditis</taxon>
    </lineage>
</organism>
<reference evidence="2" key="1">
    <citation type="submission" date="2010-08" db="EMBL/GenBank/DDBJ databases">
        <authorList>
            <consortium name="Caenorhabditis japonica Sequencing Consortium"/>
            <person name="Wilson R.K."/>
        </authorList>
    </citation>
    <scope>NUCLEOTIDE SEQUENCE [LARGE SCALE GENOMIC DNA]</scope>
    <source>
        <strain evidence="2">DF5081</strain>
    </source>
</reference>